<name>A0A0R0A7R9_9GAMM</name>
<sequence>MAGHLAVSFGLNLPDFAIAIAPSALVRLHPEGKDLGTSPVFASKAIEQLSWLNYASKELIPLQVRRDIAVFDWWVHNADRTLTGNGGNPNLLFDTSTSELIVIDHNLAFDPDFNEEAFLSTHVFSDEWRGLCQDLMEMANYRTRLNQALAAWDQAWQQVPDEWLFHDDEQSIPVNFDAVACKTLLERCDHQDFWRMA</sequence>
<evidence type="ECO:0000259" key="1">
    <source>
        <dbReference type="Pfam" id="PF20613"/>
    </source>
</evidence>
<dbReference type="InterPro" id="IPR046748">
    <property type="entry name" value="HipA_2"/>
</dbReference>
<dbReference type="Proteomes" id="UP000050836">
    <property type="component" value="Unassembled WGS sequence"/>
</dbReference>
<evidence type="ECO:0000313" key="3">
    <source>
        <dbReference type="Proteomes" id="UP000050836"/>
    </source>
</evidence>
<dbReference type="AlphaFoldDB" id="A0A0R0A7R9"/>
<dbReference type="Pfam" id="PF20613">
    <property type="entry name" value="HipA_2"/>
    <property type="match status" value="1"/>
</dbReference>
<feature type="domain" description="HipA-like kinase" evidence="1">
    <location>
        <begin position="1"/>
        <end position="196"/>
    </location>
</feature>
<gene>
    <name evidence="2" type="ORF">ARC78_15565</name>
</gene>
<keyword evidence="3" id="KW-1185">Reference proteome</keyword>
<comment type="caution">
    <text evidence="2">The sequence shown here is derived from an EMBL/GenBank/DDBJ whole genome shotgun (WGS) entry which is preliminary data.</text>
</comment>
<proteinExistence type="predicted"/>
<dbReference type="EMBL" id="LLXS01000055">
    <property type="protein sequence ID" value="KRG38562.1"/>
    <property type="molecule type" value="Genomic_DNA"/>
</dbReference>
<reference evidence="2 3" key="1">
    <citation type="submission" date="2015-10" db="EMBL/GenBank/DDBJ databases">
        <title>Genome sequencing and analysis of members of genus Stenotrophomonas.</title>
        <authorList>
            <person name="Patil P.P."/>
            <person name="Midha S."/>
            <person name="Patil P.B."/>
        </authorList>
    </citation>
    <scope>NUCLEOTIDE SEQUENCE [LARGE SCALE GENOMIC DNA]</scope>
    <source>
        <strain evidence="2 3">JCM 9942</strain>
    </source>
</reference>
<organism evidence="2 3">
    <name type="scientific">Stenotrophomonas pictorum JCM 9942</name>
    <dbReference type="NCBI Taxonomy" id="1236960"/>
    <lineage>
        <taxon>Bacteria</taxon>
        <taxon>Pseudomonadati</taxon>
        <taxon>Pseudomonadota</taxon>
        <taxon>Gammaproteobacteria</taxon>
        <taxon>Lysobacterales</taxon>
        <taxon>Lysobacteraceae</taxon>
        <taxon>Stenotrophomonas</taxon>
    </lineage>
</organism>
<accession>A0A0R0A7R9</accession>
<evidence type="ECO:0000313" key="2">
    <source>
        <dbReference type="EMBL" id="KRG38562.1"/>
    </source>
</evidence>
<protein>
    <recommendedName>
        <fullName evidence="1">HipA-like kinase domain-containing protein</fullName>
    </recommendedName>
</protein>